<sequence>MKIHQLREYLDDFDEQAEVFVTLYSIEGSQEIYEITSASNNGGHLQLTIDEADSHSDIDFMDTDYMDE</sequence>
<dbReference type="AlphaFoldDB" id="A0A7V5RNF1"/>
<dbReference type="EMBL" id="DRLD01000178">
    <property type="protein sequence ID" value="HED10338.1"/>
    <property type="molecule type" value="Genomic_DNA"/>
</dbReference>
<evidence type="ECO:0000313" key="2">
    <source>
        <dbReference type="EMBL" id="HHM01726.1"/>
    </source>
</evidence>
<dbReference type="Proteomes" id="UP000885771">
    <property type="component" value="Unassembled WGS sequence"/>
</dbReference>
<accession>A0A7V5RNF1</accession>
<dbReference type="EMBL" id="DRLI01000068">
    <property type="protein sequence ID" value="HHM01726.1"/>
    <property type="molecule type" value="Genomic_DNA"/>
</dbReference>
<reference evidence="2" key="1">
    <citation type="journal article" date="2020" name="mSystems">
        <title>Genome- and Community-Level Interaction Insights into Carbon Utilization and Element Cycling Functions of Hydrothermarchaeota in Hydrothermal Sediment.</title>
        <authorList>
            <person name="Zhou Z."/>
            <person name="Liu Y."/>
            <person name="Xu W."/>
            <person name="Pan J."/>
            <person name="Luo Z.H."/>
            <person name="Li M."/>
        </authorList>
    </citation>
    <scope>NUCLEOTIDE SEQUENCE [LARGE SCALE GENOMIC DNA]</scope>
    <source>
        <strain evidence="1">HyVt-456</strain>
        <strain evidence="2">HyVt-460</strain>
    </source>
</reference>
<organism evidence="2">
    <name type="scientific">Caldithrix abyssi</name>
    <dbReference type="NCBI Taxonomy" id="187145"/>
    <lineage>
        <taxon>Bacteria</taxon>
        <taxon>Pseudomonadati</taxon>
        <taxon>Calditrichota</taxon>
        <taxon>Calditrichia</taxon>
        <taxon>Calditrichales</taxon>
        <taxon>Calditrichaceae</taxon>
        <taxon>Caldithrix</taxon>
    </lineage>
</organism>
<dbReference type="Proteomes" id="UP000886005">
    <property type="component" value="Unassembled WGS sequence"/>
</dbReference>
<gene>
    <name evidence="1" type="ORF">ENJ10_06595</name>
    <name evidence="2" type="ORF">ENJ15_01840</name>
</gene>
<protein>
    <submittedName>
        <fullName evidence="2">Uncharacterized protein</fullName>
    </submittedName>
</protein>
<comment type="caution">
    <text evidence="2">The sequence shown here is derived from an EMBL/GenBank/DDBJ whole genome shotgun (WGS) entry which is preliminary data.</text>
</comment>
<name>A0A7V5RNF1_CALAY</name>
<proteinExistence type="predicted"/>
<evidence type="ECO:0000313" key="1">
    <source>
        <dbReference type="EMBL" id="HED10338.1"/>
    </source>
</evidence>